<evidence type="ECO:0000313" key="1">
    <source>
        <dbReference type="EMBL" id="KAL0006958.1"/>
    </source>
</evidence>
<dbReference type="EMBL" id="JAZDWU010000003">
    <property type="protein sequence ID" value="KAL0006958.1"/>
    <property type="molecule type" value="Genomic_DNA"/>
</dbReference>
<organism evidence="1 2">
    <name type="scientific">Lithocarpus litseifolius</name>
    <dbReference type="NCBI Taxonomy" id="425828"/>
    <lineage>
        <taxon>Eukaryota</taxon>
        <taxon>Viridiplantae</taxon>
        <taxon>Streptophyta</taxon>
        <taxon>Embryophyta</taxon>
        <taxon>Tracheophyta</taxon>
        <taxon>Spermatophyta</taxon>
        <taxon>Magnoliopsida</taxon>
        <taxon>eudicotyledons</taxon>
        <taxon>Gunneridae</taxon>
        <taxon>Pentapetalae</taxon>
        <taxon>rosids</taxon>
        <taxon>fabids</taxon>
        <taxon>Fagales</taxon>
        <taxon>Fagaceae</taxon>
        <taxon>Lithocarpus</taxon>
    </lineage>
</organism>
<gene>
    <name evidence="1" type="ORF">SO802_008460</name>
</gene>
<dbReference type="Proteomes" id="UP001459277">
    <property type="component" value="Unassembled WGS sequence"/>
</dbReference>
<accession>A0AAW2DB96</accession>
<dbReference type="PANTHER" id="PTHR33116">
    <property type="entry name" value="REVERSE TRANSCRIPTASE ZINC-BINDING DOMAIN-CONTAINING PROTEIN-RELATED-RELATED"/>
    <property type="match status" value="1"/>
</dbReference>
<evidence type="ECO:0008006" key="3">
    <source>
        <dbReference type="Google" id="ProtNLM"/>
    </source>
</evidence>
<comment type="caution">
    <text evidence="1">The sequence shown here is derived from an EMBL/GenBank/DDBJ whole genome shotgun (WGS) entry which is preliminary data.</text>
</comment>
<dbReference type="PANTHER" id="PTHR33116:SF78">
    <property type="entry name" value="OS12G0587133 PROTEIN"/>
    <property type="match status" value="1"/>
</dbReference>
<name>A0AAW2DB96_9ROSI</name>
<dbReference type="AlphaFoldDB" id="A0AAW2DB96"/>
<proteinExistence type="predicted"/>
<evidence type="ECO:0000313" key="2">
    <source>
        <dbReference type="Proteomes" id="UP001459277"/>
    </source>
</evidence>
<keyword evidence="2" id="KW-1185">Reference proteome</keyword>
<sequence>MIKLCSMKRKVLVRLNGAQKALANNPSDFLIQLEKNLIDDYNLIMLQEEEYWALKSRLNWASFGDRNTSFFHVSTVVRRNRNKIRFIKDNNGEWIMEEKGLKEFILTRYKKLFSTELVYSTLSSEVSHFSSCFLTKEEKNRLSLQISEEEIRAGLWAFKAFKAPGPDDLHAGFFQYFWHDVKESMCMEIKRIFASGSMPDYLNRTLISLIPKCYHPETFGSYRPISLCNSMYKIVTKIVVGRIRPLLNKLVSLVQVAFVPGRRDDLILFVKANEEGSEAIKEVLDLFCSESVQKVSLAKSRIYFSQNVEAGLKSKICENLNIQATNNLGKYLGFPLKHKGSNRNQFKFVAEKVINKLAGWKAQLLSFAGRTVLVNIMSTIPNYVMQGAGLPSHLCDKLGKISRDFLWGTTQEKKKMHMVGWSKIIKTKEEGGLGIQAAKAKNIALLAKLNWRMYHECDSLWAKVLLAKYCTQARKNARDPDKLPCSVNWKAIKQGFPIFMKGIGWNVGSISTRKFWSDNWVKDKLVRELIQGPICQAEQEITIEEMRQGGEWHWNAISFYLPPCIKGRIIATPI</sequence>
<reference evidence="1 2" key="1">
    <citation type="submission" date="2024-01" db="EMBL/GenBank/DDBJ databases">
        <title>A telomere-to-telomere, gap-free genome of sweet tea (Lithocarpus litseifolius).</title>
        <authorList>
            <person name="Zhou J."/>
        </authorList>
    </citation>
    <scope>NUCLEOTIDE SEQUENCE [LARGE SCALE GENOMIC DNA]</scope>
    <source>
        <strain evidence="1">Zhou-2022a</strain>
        <tissue evidence="1">Leaf</tissue>
    </source>
</reference>
<protein>
    <recommendedName>
        <fullName evidence="3">Reverse transcriptase domain-containing protein</fullName>
    </recommendedName>
</protein>